<dbReference type="Proteomes" id="UP000316471">
    <property type="component" value="Unassembled WGS sequence"/>
</dbReference>
<protein>
    <recommendedName>
        <fullName evidence="4">Lipoprotein</fullName>
    </recommendedName>
</protein>
<dbReference type="EMBL" id="VLKP01000002">
    <property type="protein sequence ID" value="TWI13327.1"/>
    <property type="molecule type" value="Genomic_DNA"/>
</dbReference>
<dbReference type="OrthoDB" id="9156239at2"/>
<evidence type="ECO:0000313" key="3">
    <source>
        <dbReference type="Proteomes" id="UP000316471"/>
    </source>
</evidence>
<accession>A0A562M054</accession>
<evidence type="ECO:0000256" key="1">
    <source>
        <dbReference type="SAM" id="SignalP"/>
    </source>
</evidence>
<proteinExistence type="predicted"/>
<sequence length="140" mass="14575">MLPRRLLPAFALSTLLLVGGCASTHRVMLAPPRPAVAVEQVKVYHVAPRRFQEIARLESSSAIGFGTSGQTDAAILRLRREAAKLGANGVLLLGVGSVAPPVSVGVGTGVHRSHVGVYGSMGIPTTQRQAAGVAIYVIEE</sequence>
<keyword evidence="1" id="KW-0732">Signal</keyword>
<feature type="chain" id="PRO_5021840365" description="Lipoprotein" evidence="1">
    <location>
        <begin position="25"/>
        <end position="140"/>
    </location>
</feature>
<dbReference type="RefSeq" id="WP_144811590.1">
    <property type="nucleotide sequence ID" value="NZ_VLKP01000002.1"/>
</dbReference>
<keyword evidence="3" id="KW-1185">Reference proteome</keyword>
<dbReference type="PROSITE" id="PS51257">
    <property type="entry name" value="PROKAR_LIPOPROTEIN"/>
    <property type="match status" value="1"/>
</dbReference>
<dbReference type="AlphaFoldDB" id="A0A562M054"/>
<name>A0A562M054_9GAMM</name>
<feature type="signal peptide" evidence="1">
    <location>
        <begin position="1"/>
        <end position="24"/>
    </location>
</feature>
<evidence type="ECO:0008006" key="4">
    <source>
        <dbReference type="Google" id="ProtNLM"/>
    </source>
</evidence>
<gene>
    <name evidence="2" type="ORF">IP93_00489</name>
</gene>
<organism evidence="2 3">
    <name type="scientific">Aerolutibacter ruishenii</name>
    <dbReference type="NCBI Taxonomy" id="686800"/>
    <lineage>
        <taxon>Bacteria</taxon>
        <taxon>Pseudomonadati</taxon>
        <taxon>Pseudomonadota</taxon>
        <taxon>Gammaproteobacteria</taxon>
        <taxon>Lysobacterales</taxon>
        <taxon>Lysobacteraceae</taxon>
        <taxon>Aerolutibacter</taxon>
    </lineage>
</organism>
<evidence type="ECO:0000313" key="2">
    <source>
        <dbReference type="EMBL" id="TWI13327.1"/>
    </source>
</evidence>
<comment type="caution">
    <text evidence="2">The sequence shown here is derived from an EMBL/GenBank/DDBJ whole genome shotgun (WGS) entry which is preliminary data.</text>
</comment>
<reference evidence="2 3" key="1">
    <citation type="journal article" date="2015" name="Stand. Genomic Sci.">
        <title>Genomic Encyclopedia of Bacterial and Archaeal Type Strains, Phase III: the genomes of soil and plant-associated and newly described type strains.</title>
        <authorList>
            <person name="Whitman W.B."/>
            <person name="Woyke T."/>
            <person name="Klenk H.P."/>
            <person name="Zhou Y."/>
            <person name="Lilburn T.G."/>
            <person name="Beck B.J."/>
            <person name="De Vos P."/>
            <person name="Vandamme P."/>
            <person name="Eisen J.A."/>
            <person name="Garrity G."/>
            <person name="Hugenholtz P."/>
            <person name="Kyrpides N.C."/>
        </authorList>
    </citation>
    <scope>NUCLEOTIDE SEQUENCE [LARGE SCALE GENOMIC DNA]</scope>
    <source>
        <strain evidence="2 3">CGMCC 1.10136</strain>
    </source>
</reference>